<dbReference type="InterPro" id="IPR052701">
    <property type="entry name" value="GAG_Ulvan_Degrading_Sulfatases"/>
</dbReference>
<dbReference type="AlphaFoldDB" id="A0A918PJQ6"/>
<dbReference type="PANTHER" id="PTHR43751">
    <property type="entry name" value="SULFATASE"/>
    <property type="match status" value="1"/>
</dbReference>
<evidence type="ECO:0000313" key="3">
    <source>
        <dbReference type="EMBL" id="GGZ13218.1"/>
    </source>
</evidence>
<dbReference type="Gene3D" id="3.40.720.10">
    <property type="entry name" value="Alkaline Phosphatase, subunit A"/>
    <property type="match status" value="1"/>
</dbReference>
<dbReference type="InterPro" id="IPR000917">
    <property type="entry name" value="Sulfatase_N"/>
</dbReference>
<name>A0A918PJQ6_9BACT</name>
<dbReference type="CDD" id="cd16145">
    <property type="entry name" value="ARS_like"/>
    <property type="match status" value="1"/>
</dbReference>
<sequence length="502" mass="56286">MKYSWKNSATQIVLAISAGLFLASCGGETKTETAEEVKKPNIIYILADDMGYADIGAYGQDKIETPNLDAMAKSGIKFLNHYTGSTVCAPSRSALLTGLHTGHTPIRGNKEYQPEGQQAMPDSVFTIGKMMQDAGYITGTFGKWGLGFVGTTGDPLNQGMDYFYGYNCQRQAHRYYPDYLWENDKKVILDGNGWQHKQTYAQDVIHEKTLAFIDENKDKPFFMYVPLVAPHAELATPDTATVNKYRKRYGSEKPYIGKTGADYGDDLVIGMYQSQEYPRATYATMVETIDRYVGEIMAKLEENGLAENTIIMFASDNGPHREGGNDPDFFDSNNGFRGYKRDLYDGGIRTAFMVKWPGKIKAGAQTDHVSAFWDLLPTLADIIDYENLPSVDGVSFLPTLLGESTQPQHDFLYWEFVEQGGKQAVRKGDWKGVKLKVRDNKNAPLELYNLKNDPGETNNVADQHPEMVQELENLIQSSHTTNPIFPLFKNEGEEDKDLFLVK</sequence>
<reference evidence="3" key="2">
    <citation type="submission" date="2020-09" db="EMBL/GenBank/DDBJ databases">
        <authorList>
            <person name="Sun Q."/>
            <person name="Kim S."/>
        </authorList>
    </citation>
    <scope>NUCLEOTIDE SEQUENCE</scope>
    <source>
        <strain evidence="3">KCTC 12368</strain>
    </source>
</reference>
<proteinExistence type="predicted"/>
<evidence type="ECO:0000259" key="2">
    <source>
        <dbReference type="Pfam" id="PF00884"/>
    </source>
</evidence>
<dbReference type="RefSeq" id="WP_018475065.1">
    <property type="nucleotide sequence ID" value="NZ_BMWX01000001.1"/>
</dbReference>
<comment type="caution">
    <text evidence="3">The sequence shown here is derived from an EMBL/GenBank/DDBJ whole genome shotgun (WGS) entry which is preliminary data.</text>
</comment>
<reference evidence="3" key="1">
    <citation type="journal article" date="2014" name="Int. J. Syst. Evol. Microbiol.">
        <title>Complete genome sequence of Corynebacterium casei LMG S-19264T (=DSM 44701T), isolated from a smear-ripened cheese.</title>
        <authorList>
            <consortium name="US DOE Joint Genome Institute (JGI-PGF)"/>
            <person name="Walter F."/>
            <person name="Albersmeier A."/>
            <person name="Kalinowski J."/>
            <person name="Ruckert C."/>
        </authorList>
    </citation>
    <scope>NUCLEOTIDE SEQUENCE</scope>
    <source>
        <strain evidence="3">KCTC 12368</strain>
    </source>
</reference>
<dbReference type="Proteomes" id="UP000619457">
    <property type="component" value="Unassembled WGS sequence"/>
</dbReference>
<dbReference type="InterPro" id="IPR017850">
    <property type="entry name" value="Alkaline_phosphatase_core_sf"/>
</dbReference>
<keyword evidence="1" id="KW-0732">Signal</keyword>
<dbReference type="EMBL" id="BMWX01000001">
    <property type="protein sequence ID" value="GGZ13218.1"/>
    <property type="molecule type" value="Genomic_DNA"/>
</dbReference>
<dbReference type="Gene3D" id="3.30.1120.10">
    <property type="match status" value="1"/>
</dbReference>
<dbReference type="Pfam" id="PF00884">
    <property type="entry name" value="Sulfatase"/>
    <property type="match status" value="1"/>
</dbReference>
<dbReference type="PANTHER" id="PTHR43751:SF3">
    <property type="entry name" value="SULFATASE N-TERMINAL DOMAIN-CONTAINING PROTEIN"/>
    <property type="match status" value="1"/>
</dbReference>
<dbReference type="PROSITE" id="PS51257">
    <property type="entry name" value="PROKAR_LIPOPROTEIN"/>
    <property type="match status" value="1"/>
</dbReference>
<feature type="signal peptide" evidence="1">
    <location>
        <begin position="1"/>
        <end position="23"/>
    </location>
</feature>
<feature type="domain" description="Sulfatase N-terminal" evidence="2">
    <location>
        <begin position="40"/>
        <end position="384"/>
    </location>
</feature>
<evidence type="ECO:0000313" key="4">
    <source>
        <dbReference type="Proteomes" id="UP000619457"/>
    </source>
</evidence>
<feature type="chain" id="PRO_5037623475" evidence="1">
    <location>
        <begin position="24"/>
        <end position="502"/>
    </location>
</feature>
<evidence type="ECO:0000256" key="1">
    <source>
        <dbReference type="SAM" id="SignalP"/>
    </source>
</evidence>
<accession>A0A918PJQ6</accession>
<gene>
    <name evidence="3" type="ORF">GCM10007049_01250</name>
</gene>
<protein>
    <submittedName>
        <fullName evidence="3">Arylsulfatase</fullName>
    </submittedName>
</protein>
<dbReference type="SUPFAM" id="SSF53649">
    <property type="entry name" value="Alkaline phosphatase-like"/>
    <property type="match status" value="1"/>
</dbReference>
<organism evidence="3 4">
    <name type="scientific">Echinicola pacifica</name>
    <dbReference type="NCBI Taxonomy" id="346377"/>
    <lineage>
        <taxon>Bacteria</taxon>
        <taxon>Pseudomonadati</taxon>
        <taxon>Bacteroidota</taxon>
        <taxon>Cytophagia</taxon>
        <taxon>Cytophagales</taxon>
        <taxon>Cyclobacteriaceae</taxon>
        <taxon>Echinicola</taxon>
    </lineage>
</organism>
<keyword evidence="4" id="KW-1185">Reference proteome</keyword>